<protein>
    <submittedName>
        <fullName evidence="1">Uncharacterized protein</fullName>
    </submittedName>
</protein>
<proteinExistence type="predicted"/>
<evidence type="ECO:0000313" key="1">
    <source>
        <dbReference type="EMBL" id="GFQ74772.1"/>
    </source>
</evidence>
<dbReference type="Proteomes" id="UP000887116">
    <property type="component" value="Unassembled WGS sequence"/>
</dbReference>
<dbReference type="OrthoDB" id="6436410at2759"/>
<name>A0A8X6FB31_TRICU</name>
<sequence length="92" mass="10586">MAGPTSSIRDKNSLEIKTMLVEISSLLSCLETRDRSTSRGPEGRFPYHSSIRESGAHKHYWYHRCFKERLPSAGKHVLSRRKTRVTVSRPTE</sequence>
<dbReference type="AlphaFoldDB" id="A0A8X6FB31"/>
<comment type="caution">
    <text evidence="1">The sequence shown here is derived from an EMBL/GenBank/DDBJ whole genome shotgun (WGS) entry which is preliminary data.</text>
</comment>
<gene>
    <name evidence="1" type="ORF">TNCT_282751</name>
</gene>
<accession>A0A8X6FB31</accession>
<organism evidence="1 2">
    <name type="scientific">Trichonephila clavata</name>
    <name type="common">Joro spider</name>
    <name type="synonym">Nephila clavata</name>
    <dbReference type="NCBI Taxonomy" id="2740835"/>
    <lineage>
        <taxon>Eukaryota</taxon>
        <taxon>Metazoa</taxon>
        <taxon>Ecdysozoa</taxon>
        <taxon>Arthropoda</taxon>
        <taxon>Chelicerata</taxon>
        <taxon>Arachnida</taxon>
        <taxon>Araneae</taxon>
        <taxon>Araneomorphae</taxon>
        <taxon>Entelegynae</taxon>
        <taxon>Araneoidea</taxon>
        <taxon>Nephilidae</taxon>
        <taxon>Trichonephila</taxon>
    </lineage>
</organism>
<reference evidence="1" key="1">
    <citation type="submission" date="2020-07" db="EMBL/GenBank/DDBJ databases">
        <title>Multicomponent nature underlies the extraordinary mechanical properties of spider dragline silk.</title>
        <authorList>
            <person name="Kono N."/>
            <person name="Nakamura H."/>
            <person name="Mori M."/>
            <person name="Yoshida Y."/>
            <person name="Ohtoshi R."/>
            <person name="Malay A.D."/>
            <person name="Moran D.A.P."/>
            <person name="Tomita M."/>
            <person name="Numata K."/>
            <person name="Arakawa K."/>
        </authorList>
    </citation>
    <scope>NUCLEOTIDE SEQUENCE</scope>
</reference>
<dbReference type="EMBL" id="BMAO01031401">
    <property type="protein sequence ID" value="GFQ74772.1"/>
    <property type="molecule type" value="Genomic_DNA"/>
</dbReference>
<keyword evidence="2" id="KW-1185">Reference proteome</keyword>
<evidence type="ECO:0000313" key="2">
    <source>
        <dbReference type="Proteomes" id="UP000887116"/>
    </source>
</evidence>